<feature type="region of interest" description="Disordered" evidence="1">
    <location>
        <begin position="395"/>
        <end position="457"/>
    </location>
</feature>
<comment type="caution">
    <text evidence="2">The sequence shown here is derived from an EMBL/GenBank/DDBJ whole genome shotgun (WGS) entry which is preliminary data.</text>
</comment>
<dbReference type="EMBL" id="JAYKXP010000175">
    <property type="protein sequence ID" value="KAK7021113.1"/>
    <property type="molecule type" value="Genomic_DNA"/>
</dbReference>
<feature type="compositionally biased region" description="Basic and acidic residues" evidence="1">
    <location>
        <begin position="447"/>
        <end position="457"/>
    </location>
</feature>
<protein>
    <submittedName>
        <fullName evidence="2">Uncharacterized protein</fullName>
    </submittedName>
</protein>
<feature type="compositionally biased region" description="Acidic residues" evidence="1">
    <location>
        <begin position="235"/>
        <end position="252"/>
    </location>
</feature>
<name>A0AAW0B739_9AGAR</name>
<feature type="region of interest" description="Disordered" evidence="1">
    <location>
        <begin position="194"/>
        <end position="213"/>
    </location>
</feature>
<evidence type="ECO:0000313" key="3">
    <source>
        <dbReference type="Proteomes" id="UP001383192"/>
    </source>
</evidence>
<proteinExistence type="predicted"/>
<accession>A0AAW0B739</accession>
<keyword evidence="3" id="KW-1185">Reference proteome</keyword>
<dbReference type="AlphaFoldDB" id="A0AAW0B739"/>
<dbReference type="Proteomes" id="UP001383192">
    <property type="component" value="Unassembled WGS sequence"/>
</dbReference>
<feature type="region of interest" description="Disordered" evidence="1">
    <location>
        <begin position="1"/>
        <end position="33"/>
    </location>
</feature>
<organism evidence="2 3">
    <name type="scientific">Paramarasmius palmivorus</name>
    <dbReference type="NCBI Taxonomy" id="297713"/>
    <lineage>
        <taxon>Eukaryota</taxon>
        <taxon>Fungi</taxon>
        <taxon>Dikarya</taxon>
        <taxon>Basidiomycota</taxon>
        <taxon>Agaricomycotina</taxon>
        <taxon>Agaricomycetes</taxon>
        <taxon>Agaricomycetidae</taxon>
        <taxon>Agaricales</taxon>
        <taxon>Marasmiineae</taxon>
        <taxon>Marasmiaceae</taxon>
        <taxon>Paramarasmius</taxon>
    </lineage>
</organism>
<feature type="compositionally biased region" description="Basic and acidic residues" evidence="1">
    <location>
        <begin position="7"/>
        <end position="24"/>
    </location>
</feature>
<gene>
    <name evidence="2" type="ORF">VNI00_017516</name>
</gene>
<feature type="compositionally biased region" description="Acidic residues" evidence="1">
    <location>
        <begin position="406"/>
        <end position="421"/>
    </location>
</feature>
<sequence>MGLGIRDSQDKLKQLKDEQKREQTVRQSRKLTDQRNAVRRRLRAYQDLQPIYMPGLLQHLTDTAQSEDTMDSDPESVKLWLPSELPEDLIDRLCVSGLRRVEGQLQRARCFDSLHGVRHTLRVKTRMVLFKNRNVRGQRASGKSREIINRVVRRAKWYASRYRVARSAYLKLMGPGDWEMVLRPLRSEDVRSYRDPASLKVGPGRKGNDEDDQGEVERLRIFREIVAREEKDKDEGQEEEEEEEEWENEETTLGDLDLIPPDRQQWEHRSKHGTGETRKDLSWIWTAGGKIDIEDGADENENEILRVEWCKSRARARRAIEEVALVQEEMRRTLAFLEWRAIQWEECTEIDFDLRSTEREGYTAYALSQASVQRSLKARFQLEWQMPLEKVEEIECSEDQDHTDMPDEEVDDYEDDLDDVDGGNGENTDLSDDSPLGVDGDESEEGEKDRDPDVHAW</sequence>
<feature type="compositionally biased region" description="Basic and acidic residues" evidence="1">
    <location>
        <begin position="395"/>
        <end position="405"/>
    </location>
</feature>
<evidence type="ECO:0000313" key="2">
    <source>
        <dbReference type="EMBL" id="KAK7021113.1"/>
    </source>
</evidence>
<feature type="region of interest" description="Disordered" evidence="1">
    <location>
        <begin position="230"/>
        <end position="259"/>
    </location>
</feature>
<evidence type="ECO:0000256" key="1">
    <source>
        <dbReference type="SAM" id="MobiDB-lite"/>
    </source>
</evidence>
<reference evidence="2 3" key="1">
    <citation type="submission" date="2024-01" db="EMBL/GenBank/DDBJ databases">
        <title>A draft genome for a cacao thread blight-causing isolate of Paramarasmius palmivorus.</title>
        <authorList>
            <person name="Baruah I.K."/>
            <person name="Bukari Y."/>
            <person name="Amoako-Attah I."/>
            <person name="Meinhardt L.W."/>
            <person name="Bailey B.A."/>
            <person name="Cohen S.P."/>
        </authorList>
    </citation>
    <scope>NUCLEOTIDE SEQUENCE [LARGE SCALE GENOMIC DNA]</scope>
    <source>
        <strain evidence="2 3">GH-12</strain>
    </source>
</reference>